<dbReference type="PROSITE" id="PS51837">
    <property type="entry name" value="LITAF"/>
    <property type="match status" value="1"/>
</dbReference>
<dbReference type="Proteomes" id="UP000663823">
    <property type="component" value="Unassembled WGS sequence"/>
</dbReference>
<evidence type="ECO:0000256" key="6">
    <source>
        <dbReference type="ARBA" id="ARBA00022833"/>
    </source>
</evidence>
<evidence type="ECO:0000259" key="10">
    <source>
        <dbReference type="PROSITE" id="PS51837"/>
    </source>
</evidence>
<keyword evidence="5" id="KW-0479">Metal-binding</keyword>
<evidence type="ECO:0000256" key="2">
    <source>
        <dbReference type="ARBA" id="ARBA00004481"/>
    </source>
</evidence>
<dbReference type="GO" id="GO:0031902">
    <property type="term" value="C:late endosome membrane"/>
    <property type="evidence" value="ECO:0007669"/>
    <property type="project" value="UniProtKB-SubCell"/>
</dbReference>
<evidence type="ECO:0000313" key="12">
    <source>
        <dbReference type="EMBL" id="CAF3842715.1"/>
    </source>
</evidence>
<dbReference type="EMBL" id="CAJOAX010003224">
    <property type="protein sequence ID" value="CAF3842715.1"/>
    <property type="molecule type" value="Genomic_DNA"/>
</dbReference>
<evidence type="ECO:0000313" key="11">
    <source>
        <dbReference type="EMBL" id="CAF0931979.1"/>
    </source>
</evidence>
<dbReference type="Pfam" id="PF10601">
    <property type="entry name" value="zf-LITAF-like"/>
    <property type="match status" value="1"/>
</dbReference>
<reference evidence="11" key="1">
    <citation type="submission" date="2021-02" db="EMBL/GenBank/DDBJ databases">
        <authorList>
            <person name="Nowell W R."/>
        </authorList>
    </citation>
    <scope>NUCLEOTIDE SEQUENCE</scope>
</reference>
<feature type="domain" description="LITAF" evidence="10">
    <location>
        <begin position="34"/>
        <end position="117"/>
    </location>
</feature>
<keyword evidence="9" id="KW-1133">Transmembrane helix</keyword>
<dbReference type="GO" id="GO:0005765">
    <property type="term" value="C:lysosomal membrane"/>
    <property type="evidence" value="ECO:0007669"/>
    <property type="project" value="UniProtKB-SubCell"/>
</dbReference>
<dbReference type="OrthoDB" id="4713066at2759"/>
<keyword evidence="7 9" id="KW-0472">Membrane</keyword>
<protein>
    <recommendedName>
        <fullName evidence="10">LITAF domain-containing protein</fullName>
    </recommendedName>
</protein>
<dbReference type="Proteomes" id="UP000663882">
    <property type="component" value="Unassembled WGS sequence"/>
</dbReference>
<dbReference type="PANTHER" id="PTHR23292">
    <property type="entry name" value="LIPOPOLYSACCHARIDE-INDUCED TUMOR NECROSIS FACTOR-ALPHA FACTOR"/>
    <property type="match status" value="1"/>
</dbReference>
<organism evidence="11 13">
    <name type="scientific">Rotaria sordida</name>
    <dbReference type="NCBI Taxonomy" id="392033"/>
    <lineage>
        <taxon>Eukaryota</taxon>
        <taxon>Metazoa</taxon>
        <taxon>Spiralia</taxon>
        <taxon>Gnathifera</taxon>
        <taxon>Rotifera</taxon>
        <taxon>Eurotatoria</taxon>
        <taxon>Bdelloidea</taxon>
        <taxon>Philodinida</taxon>
        <taxon>Philodinidae</taxon>
        <taxon>Rotaria</taxon>
    </lineage>
</organism>
<evidence type="ECO:0000256" key="3">
    <source>
        <dbReference type="ARBA" id="ARBA00004630"/>
    </source>
</evidence>
<comment type="caution">
    <text evidence="11">The sequence shown here is derived from an EMBL/GenBank/DDBJ whole genome shotgun (WGS) entry which is preliminary data.</text>
</comment>
<dbReference type="GO" id="GO:0008270">
    <property type="term" value="F:zinc ion binding"/>
    <property type="evidence" value="ECO:0007669"/>
    <property type="project" value="TreeGrafter"/>
</dbReference>
<feature type="region of interest" description="Disordered" evidence="8">
    <location>
        <begin position="1"/>
        <end position="27"/>
    </location>
</feature>
<keyword evidence="6" id="KW-0862">Zinc</keyword>
<gene>
    <name evidence="12" type="ORF">OTI717_LOCUS20684</name>
    <name evidence="11" type="ORF">RFH988_LOCUS10589</name>
</gene>
<name>A0A814BRY1_9BILA</name>
<accession>A0A814BRY1</accession>
<dbReference type="InterPro" id="IPR006629">
    <property type="entry name" value="LITAF"/>
</dbReference>
<evidence type="ECO:0000256" key="8">
    <source>
        <dbReference type="SAM" id="MobiDB-lite"/>
    </source>
</evidence>
<feature type="compositionally biased region" description="Pro residues" evidence="8">
    <location>
        <begin position="1"/>
        <end position="11"/>
    </location>
</feature>
<dbReference type="AlphaFoldDB" id="A0A814BRY1"/>
<sequence>MNSELAPPPPYGFEKPVNYQQAPPPPPQPMPIAQPVYVGTPIVIVGDYPMQCMCPRCGRQIVTRIEKKSGLLVWIICGVLFLLGLWICCFIPFCIDSCRDTEHYCPSCGAMLGINKRI</sequence>
<comment type="similarity">
    <text evidence="4">Belongs to the CDIP1/LITAF family.</text>
</comment>
<dbReference type="PANTHER" id="PTHR23292:SF6">
    <property type="entry name" value="FI16602P1-RELATED"/>
    <property type="match status" value="1"/>
</dbReference>
<dbReference type="InterPro" id="IPR037519">
    <property type="entry name" value="LITAF_fam"/>
</dbReference>
<evidence type="ECO:0000256" key="1">
    <source>
        <dbReference type="ARBA" id="ARBA00004414"/>
    </source>
</evidence>
<evidence type="ECO:0000256" key="4">
    <source>
        <dbReference type="ARBA" id="ARBA00005975"/>
    </source>
</evidence>
<keyword evidence="9" id="KW-0812">Transmembrane</keyword>
<dbReference type="SMART" id="SM00714">
    <property type="entry name" value="LITAF"/>
    <property type="match status" value="1"/>
</dbReference>
<evidence type="ECO:0000256" key="5">
    <source>
        <dbReference type="ARBA" id="ARBA00022723"/>
    </source>
</evidence>
<proteinExistence type="inferred from homology"/>
<evidence type="ECO:0000256" key="9">
    <source>
        <dbReference type="SAM" id="Phobius"/>
    </source>
</evidence>
<feature type="transmembrane region" description="Helical" evidence="9">
    <location>
        <begin position="71"/>
        <end position="93"/>
    </location>
</feature>
<evidence type="ECO:0000256" key="7">
    <source>
        <dbReference type="ARBA" id="ARBA00023136"/>
    </source>
</evidence>
<evidence type="ECO:0000313" key="13">
    <source>
        <dbReference type="Proteomes" id="UP000663882"/>
    </source>
</evidence>
<comment type="subcellular location">
    <subcellularLocation>
        <location evidence="2">Endosome membrane</location>
        <topology evidence="2">Peripheral membrane protein</topology>
    </subcellularLocation>
    <subcellularLocation>
        <location evidence="1">Late endosome membrane</location>
    </subcellularLocation>
    <subcellularLocation>
        <location evidence="3">Lysosome membrane</location>
        <topology evidence="3">Peripheral membrane protein</topology>
        <orientation evidence="3">Cytoplasmic side</orientation>
    </subcellularLocation>
</comment>
<dbReference type="EMBL" id="CAJNOO010000398">
    <property type="protein sequence ID" value="CAF0931979.1"/>
    <property type="molecule type" value="Genomic_DNA"/>
</dbReference>